<reference evidence="1" key="1">
    <citation type="submission" date="2018-06" db="EMBL/GenBank/DDBJ databases">
        <authorList>
            <person name="Zhirakovskaya E."/>
        </authorList>
    </citation>
    <scope>NUCLEOTIDE SEQUENCE</scope>
</reference>
<dbReference type="InterPro" id="IPR009078">
    <property type="entry name" value="Ferritin-like_SF"/>
</dbReference>
<evidence type="ECO:0000313" key="1">
    <source>
        <dbReference type="EMBL" id="VAW08377.1"/>
    </source>
</evidence>
<dbReference type="AlphaFoldDB" id="A0A3B0T4V1"/>
<sequence length="77" mass="8330">ELYAADTVDEAVVGSGVRKIEAQYKDYTSKAFVEATLTIPEATFMHKGGKAGLHTEALGPLLADMQILQRSHPGAQW</sequence>
<evidence type="ECO:0008006" key="2">
    <source>
        <dbReference type="Google" id="ProtNLM"/>
    </source>
</evidence>
<dbReference type="Gene3D" id="1.20.1260.10">
    <property type="match status" value="1"/>
</dbReference>
<proteinExistence type="predicted"/>
<dbReference type="EMBL" id="UOEH01000657">
    <property type="protein sequence ID" value="VAW08377.1"/>
    <property type="molecule type" value="Genomic_DNA"/>
</dbReference>
<name>A0A3B0T4V1_9ZZZZ</name>
<dbReference type="Pfam" id="PF05138">
    <property type="entry name" value="PaaA_PaaC"/>
    <property type="match status" value="1"/>
</dbReference>
<protein>
    <recommendedName>
        <fullName evidence="2">Phenylacetyl-CoA 1,2-epoxidase</fullName>
    </recommendedName>
</protein>
<dbReference type="GO" id="GO:0010124">
    <property type="term" value="P:phenylacetate catabolic process"/>
    <property type="evidence" value="ECO:0007669"/>
    <property type="project" value="InterPro"/>
</dbReference>
<gene>
    <name evidence="1" type="ORF">MNBD_ALPHA05-2103</name>
</gene>
<dbReference type="SUPFAM" id="SSF47240">
    <property type="entry name" value="Ferritin-like"/>
    <property type="match status" value="1"/>
</dbReference>
<dbReference type="InterPro" id="IPR007814">
    <property type="entry name" value="PaaA_PaaC"/>
</dbReference>
<feature type="non-terminal residue" evidence="1">
    <location>
        <position position="1"/>
    </location>
</feature>
<dbReference type="InterPro" id="IPR012347">
    <property type="entry name" value="Ferritin-like"/>
</dbReference>
<accession>A0A3B0T4V1</accession>
<organism evidence="1">
    <name type="scientific">hydrothermal vent metagenome</name>
    <dbReference type="NCBI Taxonomy" id="652676"/>
    <lineage>
        <taxon>unclassified sequences</taxon>
        <taxon>metagenomes</taxon>
        <taxon>ecological metagenomes</taxon>
    </lineage>
</organism>